<dbReference type="AlphaFoldDB" id="A0A2T0W2Y1"/>
<accession>A0A2T0W2Y1</accession>
<dbReference type="FunFam" id="3.20.20.60:FF:000004">
    <property type="entry name" value="5-keto-4-deoxy-D-glucarate aldolase"/>
    <property type="match status" value="1"/>
</dbReference>
<comment type="catalytic activity">
    <reaction evidence="6">
        <text>D-glyceraldehyde + pyruvate = 2-dehydro-3-deoxy-L-galactonate</text>
        <dbReference type="Rhea" id="RHEA:80055"/>
        <dbReference type="ChEBI" id="CHEBI:15361"/>
        <dbReference type="ChEBI" id="CHEBI:17378"/>
        <dbReference type="ChEBI" id="CHEBI:75545"/>
    </reaction>
</comment>
<comment type="caution">
    <text evidence="9">The sequence shown here is derived from an EMBL/GenBank/DDBJ whole genome shotgun (WGS) entry which is preliminary data.</text>
</comment>
<dbReference type="Proteomes" id="UP000238007">
    <property type="component" value="Unassembled WGS sequence"/>
</dbReference>
<keyword evidence="10" id="KW-1185">Reference proteome</keyword>
<dbReference type="InterPro" id="IPR040442">
    <property type="entry name" value="Pyrv_kinase-like_dom_sf"/>
</dbReference>
<evidence type="ECO:0000256" key="2">
    <source>
        <dbReference type="ARBA" id="ARBA00005568"/>
    </source>
</evidence>
<keyword evidence="5" id="KW-0670">Pyruvate</keyword>
<sequence>MKMKTNRFLAGLKAGEKQVGFWVSLASPYSAEVVAAAEFDWLVVDLEHTPGDMQTVLGQLQAIAPYHSTAIVRTPVNDPVIVKRLLDLGPEGILFPMIQNADEARAAIEATRYPPHGIRGVAGAARGNRFGRVTDYYEQVESQTCVLIQIETSSALDQAEEISGVKGVDGVFFGPADISADMGMIGQPLHPDVWARIMPAARKLMDMGVPVGTLVTDPAMAADLLNDGFSFVACGTDVGLLAKATDSLLAQMRQSIDKEKT</sequence>
<comment type="cofactor">
    <cofactor evidence="1">
        <name>a divalent metal cation</name>
        <dbReference type="ChEBI" id="CHEBI:60240"/>
    </cofactor>
</comment>
<dbReference type="Gene3D" id="3.20.20.60">
    <property type="entry name" value="Phosphoenolpyruvate-binding domains"/>
    <property type="match status" value="1"/>
</dbReference>
<evidence type="ECO:0000313" key="10">
    <source>
        <dbReference type="Proteomes" id="UP000238007"/>
    </source>
</evidence>
<dbReference type="GO" id="GO:0016832">
    <property type="term" value="F:aldehyde-lyase activity"/>
    <property type="evidence" value="ECO:0007669"/>
    <property type="project" value="TreeGrafter"/>
</dbReference>
<evidence type="ECO:0000256" key="4">
    <source>
        <dbReference type="ARBA" id="ARBA00023239"/>
    </source>
</evidence>
<evidence type="ECO:0000256" key="5">
    <source>
        <dbReference type="ARBA" id="ARBA00023317"/>
    </source>
</evidence>
<evidence type="ECO:0000256" key="3">
    <source>
        <dbReference type="ARBA" id="ARBA00022723"/>
    </source>
</evidence>
<protein>
    <recommendedName>
        <fullName evidence="7">Hydroxypyruvate/pyruvate aldolase</fullName>
    </recommendedName>
</protein>
<dbReference type="SUPFAM" id="SSF51621">
    <property type="entry name" value="Phosphoenolpyruvate/pyruvate domain"/>
    <property type="match status" value="1"/>
</dbReference>
<dbReference type="PANTHER" id="PTHR30502:SF0">
    <property type="entry name" value="PHOSPHOENOLPYRUVATE CARBOXYLASE FAMILY PROTEIN"/>
    <property type="match status" value="1"/>
</dbReference>
<keyword evidence="3" id="KW-0479">Metal-binding</keyword>
<evidence type="ECO:0000313" key="9">
    <source>
        <dbReference type="EMBL" id="PRY79518.1"/>
    </source>
</evidence>
<dbReference type="OrthoDB" id="9802624at2"/>
<feature type="domain" description="HpcH/HpaI aldolase/citrate lyase" evidence="8">
    <location>
        <begin position="18"/>
        <end position="243"/>
    </location>
</feature>
<organism evidence="9 10">
    <name type="scientific">Yoonia maritima</name>
    <dbReference type="NCBI Taxonomy" id="1435347"/>
    <lineage>
        <taxon>Bacteria</taxon>
        <taxon>Pseudomonadati</taxon>
        <taxon>Pseudomonadota</taxon>
        <taxon>Alphaproteobacteria</taxon>
        <taxon>Rhodobacterales</taxon>
        <taxon>Paracoccaceae</taxon>
        <taxon>Yoonia</taxon>
    </lineage>
</organism>
<name>A0A2T0W2Y1_9RHOB</name>
<gene>
    <name evidence="9" type="ORF">CLV80_102163</name>
</gene>
<evidence type="ECO:0000256" key="6">
    <source>
        <dbReference type="ARBA" id="ARBA00045074"/>
    </source>
</evidence>
<keyword evidence="4" id="KW-0456">Lyase</keyword>
<dbReference type="PANTHER" id="PTHR30502">
    <property type="entry name" value="2-KETO-3-DEOXY-L-RHAMNONATE ALDOLASE"/>
    <property type="match status" value="1"/>
</dbReference>
<dbReference type="InterPro" id="IPR005000">
    <property type="entry name" value="Aldolase/citrate-lyase_domain"/>
</dbReference>
<dbReference type="Pfam" id="PF03328">
    <property type="entry name" value="HpcH_HpaI"/>
    <property type="match status" value="1"/>
</dbReference>
<evidence type="ECO:0000256" key="7">
    <source>
        <dbReference type="ARBA" id="ARBA00068169"/>
    </source>
</evidence>
<evidence type="ECO:0000256" key="1">
    <source>
        <dbReference type="ARBA" id="ARBA00001968"/>
    </source>
</evidence>
<evidence type="ECO:0000259" key="8">
    <source>
        <dbReference type="Pfam" id="PF03328"/>
    </source>
</evidence>
<dbReference type="InterPro" id="IPR015813">
    <property type="entry name" value="Pyrv/PenolPyrv_kinase-like_dom"/>
</dbReference>
<dbReference type="EMBL" id="PVTP01000002">
    <property type="protein sequence ID" value="PRY79518.1"/>
    <property type="molecule type" value="Genomic_DNA"/>
</dbReference>
<dbReference type="RefSeq" id="WP_133169739.1">
    <property type="nucleotide sequence ID" value="NZ_PVTP01000002.1"/>
</dbReference>
<dbReference type="InterPro" id="IPR050251">
    <property type="entry name" value="HpcH-HpaI_aldolase"/>
</dbReference>
<comment type="similarity">
    <text evidence="2">Belongs to the HpcH/HpaI aldolase family.</text>
</comment>
<proteinExistence type="inferred from homology"/>
<dbReference type="GO" id="GO:0046872">
    <property type="term" value="F:metal ion binding"/>
    <property type="evidence" value="ECO:0007669"/>
    <property type="project" value="UniProtKB-KW"/>
</dbReference>
<dbReference type="GO" id="GO:0005737">
    <property type="term" value="C:cytoplasm"/>
    <property type="evidence" value="ECO:0007669"/>
    <property type="project" value="TreeGrafter"/>
</dbReference>
<reference evidence="9 10" key="1">
    <citation type="submission" date="2018-03" db="EMBL/GenBank/DDBJ databases">
        <title>Genomic Encyclopedia of Archaeal and Bacterial Type Strains, Phase II (KMG-II): from individual species to whole genera.</title>
        <authorList>
            <person name="Goeker M."/>
        </authorList>
    </citation>
    <scope>NUCLEOTIDE SEQUENCE [LARGE SCALE GENOMIC DNA]</scope>
    <source>
        <strain evidence="9 10">DSM 101533</strain>
    </source>
</reference>